<evidence type="ECO:0000256" key="1">
    <source>
        <dbReference type="ARBA" id="ARBA00004141"/>
    </source>
</evidence>
<evidence type="ECO:0000256" key="5">
    <source>
        <dbReference type="ARBA" id="ARBA00023136"/>
    </source>
</evidence>
<feature type="disulfide bond" evidence="6">
    <location>
        <begin position="155"/>
        <end position="184"/>
    </location>
</feature>
<dbReference type="InterPro" id="IPR000301">
    <property type="entry name" value="Tetraspanin_animals"/>
</dbReference>
<dbReference type="AlphaFoldDB" id="A0A8S1EHI8"/>
<dbReference type="InterPro" id="IPR008952">
    <property type="entry name" value="Tetraspanin_EC2_sf"/>
</dbReference>
<evidence type="ECO:0000313" key="8">
    <source>
        <dbReference type="EMBL" id="CAB3400203.1"/>
    </source>
</evidence>
<comment type="similarity">
    <text evidence="2 7">Belongs to the tetraspanin (TM4SF) family.</text>
</comment>
<evidence type="ECO:0000256" key="7">
    <source>
        <dbReference type="RuleBase" id="RU361218"/>
    </source>
</evidence>
<reference evidence="8 9" key="1">
    <citation type="submission" date="2020-04" db="EMBL/GenBank/DDBJ databases">
        <authorList>
            <person name="Laetsch R D."/>
            <person name="Stevens L."/>
            <person name="Kumar S."/>
            <person name="Blaxter L. M."/>
        </authorList>
    </citation>
    <scope>NUCLEOTIDE SEQUENCE [LARGE SCALE GENOMIC DNA]</scope>
</reference>
<dbReference type="EMBL" id="CADEPM010000002">
    <property type="protein sequence ID" value="CAB3400203.1"/>
    <property type="molecule type" value="Genomic_DNA"/>
</dbReference>
<feature type="transmembrane region" description="Helical" evidence="7">
    <location>
        <begin position="94"/>
        <end position="115"/>
    </location>
</feature>
<dbReference type="InterPro" id="IPR018499">
    <property type="entry name" value="Tetraspanin/Peripherin"/>
</dbReference>
<organism evidence="8 9">
    <name type="scientific">Caenorhabditis bovis</name>
    <dbReference type="NCBI Taxonomy" id="2654633"/>
    <lineage>
        <taxon>Eukaryota</taxon>
        <taxon>Metazoa</taxon>
        <taxon>Ecdysozoa</taxon>
        <taxon>Nematoda</taxon>
        <taxon>Chromadorea</taxon>
        <taxon>Rhabditida</taxon>
        <taxon>Rhabditina</taxon>
        <taxon>Rhabditomorpha</taxon>
        <taxon>Rhabditoidea</taxon>
        <taxon>Rhabditidae</taxon>
        <taxon>Peloderinae</taxon>
        <taxon>Caenorhabditis</taxon>
    </lineage>
</organism>
<dbReference type="PANTHER" id="PTHR19282">
    <property type="entry name" value="TETRASPANIN"/>
    <property type="match status" value="1"/>
</dbReference>
<keyword evidence="3 7" id="KW-0812">Transmembrane</keyword>
<name>A0A8S1EHI8_9PELO</name>
<feature type="transmembrane region" description="Helical" evidence="7">
    <location>
        <begin position="12"/>
        <end position="35"/>
    </location>
</feature>
<dbReference type="PANTHER" id="PTHR19282:SF534">
    <property type="entry name" value="TETRASPANIN FAMILY-RELATED"/>
    <property type="match status" value="1"/>
</dbReference>
<dbReference type="Gene3D" id="1.10.1450.10">
    <property type="entry name" value="Tetraspanin"/>
    <property type="match status" value="1"/>
</dbReference>
<keyword evidence="4 7" id="KW-1133">Transmembrane helix</keyword>
<keyword evidence="5 7" id="KW-0472">Membrane</keyword>
<dbReference type="OrthoDB" id="5870230at2759"/>
<proteinExistence type="inferred from homology"/>
<evidence type="ECO:0000256" key="3">
    <source>
        <dbReference type="ARBA" id="ARBA00022692"/>
    </source>
</evidence>
<sequence>MVKGCGNKCIKYFFWLLNFLFFVLGGIILGLSIWLRIDSSSLTNVANSVQLDVRFLENFYYLLYVTIGIGAALLILGFFGCCGSCCESVCTISIYFILVLILFVVEIVAVVLYFVNKQQLFEGFSTIFRNEFVAHYNTNANIQQILDQIQRNMQCCGAFGCNDYLSFGAFPSSCQCATLTQPGCATQLWNTLESNLIYVGIVGIIVLVVEIFAMIFSCVIISAVREKRANA</sequence>
<dbReference type="GO" id="GO:0005886">
    <property type="term" value="C:plasma membrane"/>
    <property type="evidence" value="ECO:0007669"/>
    <property type="project" value="TreeGrafter"/>
</dbReference>
<evidence type="ECO:0000256" key="6">
    <source>
        <dbReference type="PIRSR" id="PIRSR002419-1"/>
    </source>
</evidence>
<dbReference type="PRINTS" id="PR00259">
    <property type="entry name" value="TMFOUR"/>
</dbReference>
<dbReference type="PIRSF" id="PIRSF002419">
    <property type="entry name" value="Tetraspanin"/>
    <property type="match status" value="1"/>
</dbReference>
<dbReference type="CDD" id="cd03127">
    <property type="entry name" value="tetraspanin_LEL"/>
    <property type="match status" value="1"/>
</dbReference>
<feature type="disulfide bond" evidence="6">
    <location>
        <begin position="156"/>
        <end position="174"/>
    </location>
</feature>
<dbReference type="SUPFAM" id="SSF48652">
    <property type="entry name" value="Tetraspanin"/>
    <property type="match status" value="1"/>
</dbReference>
<evidence type="ECO:0000313" key="9">
    <source>
        <dbReference type="Proteomes" id="UP000494206"/>
    </source>
</evidence>
<gene>
    <name evidence="8" type="ORF">CBOVIS_LOCUS3191</name>
</gene>
<dbReference type="Proteomes" id="UP000494206">
    <property type="component" value="Unassembled WGS sequence"/>
</dbReference>
<dbReference type="Pfam" id="PF00335">
    <property type="entry name" value="Tetraspanin"/>
    <property type="match status" value="1"/>
</dbReference>
<comment type="caution">
    <text evidence="8">The sequence shown here is derived from an EMBL/GenBank/DDBJ whole genome shotgun (WGS) entry which is preliminary data.</text>
</comment>
<evidence type="ECO:0000256" key="2">
    <source>
        <dbReference type="ARBA" id="ARBA00006840"/>
    </source>
</evidence>
<comment type="subcellular location">
    <subcellularLocation>
        <location evidence="1 7">Membrane</location>
        <topology evidence="1 7">Multi-pass membrane protein</topology>
    </subcellularLocation>
</comment>
<feature type="transmembrane region" description="Helical" evidence="7">
    <location>
        <begin position="59"/>
        <end position="82"/>
    </location>
</feature>
<accession>A0A8S1EHI8</accession>
<protein>
    <recommendedName>
        <fullName evidence="7">Tetraspanin</fullName>
    </recommendedName>
</protein>
<keyword evidence="6" id="KW-1015">Disulfide bond</keyword>
<evidence type="ECO:0000256" key="4">
    <source>
        <dbReference type="ARBA" id="ARBA00022989"/>
    </source>
</evidence>
<feature type="transmembrane region" description="Helical" evidence="7">
    <location>
        <begin position="196"/>
        <end position="224"/>
    </location>
</feature>
<keyword evidence="9" id="KW-1185">Reference proteome</keyword>